<comment type="caution">
    <text evidence="3">The sequence shown here is derived from an EMBL/GenBank/DDBJ whole genome shotgun (WGS) entry which is preliminary data.</text>
</comment>
<reference evidence="4" key="1">
    <citation type="journal article" date="2019" name="Int. J. Syst. Evol. Microbiol.">
        <title>The Global Catalogue of Microorganisms (GCM) 10K type strain sequencing project: providing services to taxonomists for standard genome sequencing and annotation.</title>
        <authorList>
            <consortium name="The Broad Institute Genomics Platform"/>
            <consortium name="The Broad Institute Genome Sequencing Center for Infectious Disease"/>
            <person name="Wu L."/>
            <person name="Ma J."/>
        </authorList>
    </citation>
    <scope>NUCLEOTIDE SEQUENCE [LARGE SCALE GENOMIC DNA]</scope>
    <source>
        <strain evidence="4">CCUG 50873</strain>
    </source>
</reference>
<feature type="compositionally biased region" description="Low complexity" evidence="1">
    <location>
        <begin position="35"/>
        <end position="53"/>
    </location>
</feature>
<evidence type="ECO:0000313" key="4">
    <source>
        <dbReference type="Proteomes" id="UP001597068"/>
    </source>
</evidence>
<organism evidence="3 4">
    <name type="scientific">Williamsia deligens</name>
    <dbReference type="NCBI Taxonomy" id="321325"/>
    <lineage>
        <taxon>Bacteria</taxon>
        <taxon>Bacillati</taxon>
        <taxon>Actinomycetota</taxon>
        <taxon>Actinomycetes</taxon>
        <taxon>Mycobacteriales</taxon>
        <taxon>Nocardiaceae</taxon>
        <taxon>Williamsia</taxon>
    </lineage>
</organism>
<gene>
    <name evidence="3" type="ORF">ACFQ04_16480</name>
</gene>
<keyword evidence="2" id="KW-0812">Transmembrane</keyword>
<keyword evidence="2" id="KW-0472">Membrane</keyword>
<keyword evidence="2" id="KW-1133">Transmembrane helix</keyword>
<dbReference type="EMBL" id="JBHTIL010000004">
    <property type="protein sequence ID" value="MFD0927338.1"/>
    <property type="molecule type" value="Genomic_DNA"/>
</dbReference>
<dbReference type="RefSeq" id="WP_253649147.1">
    <property type="nucleotide sequence ID" value="NZ_BAAAMO010000005.1"/>
</dbReference>
<proteinExistence type="predicted"/>
<name>A0ABW3GB76_9NOCA</name>
<keyword evidence="4" id="KW-1185">Reference proteome</keyword>
<accession>A0ABW3GB76</accession>
<feature type="transmembrane region" description="Helical" evidence="2">
    <location>
        <begin position="109"/>
        <end position="127"/>
    </location>
</feature>
<feature type="compositionally biased region" description="Pro residues" evidence="1">
    <location>
        <begin position="23"/>
        <end position="34"/>
    </location>
</feature>
<evidence type="ECO:0000313" key="3">
    <source>
        <dbReference type="EMBL" id="MFD0927338.1"/>
    </source>
</evidence>
<protein>
    <recommendedName>
        <fullName evidence="5">Transmembrane protein</fullName>
    </recommendedName>
</protein>
<evidence type="ECO:0000256" key="2">
    <source>
        <dbReference type="SAM" id="Phobius"/>
    </source>
</evidence>
<evidence type="ECO:0000256" key="1">
    <source>
        <dbReference type="SAM" id="MobiDB-lite"/>
    </source>
</evidence>
<feature type="region of interest" description="Disordered" evidence="1">
    <location>
        <begin position="1"/>
        <end position="53"/>
    </location>
</feature>
<feature type="compositionally biased region" description="Pro residues" evidence="1">
    <location>
        <begin position="1"/>
        <end position="16"/>
    </location>
</feature>
<dbReference type="Proteomes" id="UP001597068">
    <property type="component" value="Unassembled WGS sequence"/>
</dbReference>
<evidence type="ECO:0008006" key="5">
    <source>
        <dbReference type="Google" id="ProtNLM"/>
    </source>
</evidence>
<sequence length="149" mass="17043">MTEPWNQPPRYGPPSQPNGQQYGPPPQYGPPQYGPPQQWSGQPYPQQAPPQQQWFLQQPQHQWPPRFQVRLTEHTGALILWSQRRYTVVGTLEECEAAYRRAQNHCLAVGWWSIASVILFNWIAIAGNRSAIRGARQQAAALGWAPQQH</sequence>